<keyword evidence="2" id="KW-0564">Palmitate</keyword>
<keyword evidence="2" id="KW-1134">Transmembrane beta strand</keyword>
<organism evidence="4 5">
    <name type="scientific">Caballeronia pedi</name>
    <dbReference type="NCBI Taxonomy" id="1777141"/>
    <lineage>
        <taxon>Bacteria</taxon>
        <taxon>Pseudomonadati</taxon>
        <taxon>Pseudomonadota</taxon>
        <taxon>Betaproteobacteria</taxon>
        <taxon>Burkholderiales</taxon>
        <taxon>Burkholderiaceae</taxon>
        <taxon>Caballeronia</taxon>
    </lineage>
</organism>
<evidence type="ECO:0000256" key="2">
    <source>
        <dbReference type="RuleBase" id="RU362097"/>
    </source>
</evidence>
<comment type="caution">
    <text evidence="4">The sequence shown here is derived from an EMBL/GenBank/DDBJ whole genome shotgun (WGS) entry which is preliminary data.</text>
</comment>
<keyword evidence="5" id="KW-1185">Reference proteome</keyword>
<dbReference type="EMBL" id="FCOE02000005">
    <property type="protein sequence ID" value="SAK53530.1"/>
    <property type="molecule type" value="Genomic_DNA"/>
</dbReference>
<reference evidence="4" key="1">
    <citation type="submission" date="2016-01" db="EMBL/GenBank/DDBJ databases">
        <authorList>
            <person name="Peeters C."/>
        </authorList>
    </citation>
    <scope>NUCLEOTIDE SEQUENCE [LARGE SCALE GENOMIC DNA]</scope>
    <source>
        <strain evidence="4">LMG 29323</strain>
    </source>
</reference>
<evidence type="ECO:0000313" key="4">
    <source>
        <dbReference type="EMBL" id="SAK53530.1"/>
    </source>
</evidence>
<proteinExistence type="inferred from homology"/>
<dbReference type="PANTHER" id="PTHR30203">
    <property type="entry name" value="OUTER MEMBRANE CATION EFFLUX PROTEIN"/>
    <property type="match status" value="1"/>
</dbReference>
<dbReference type="Gene3D" id="2.20.200.10">
    <property type="entry name" value="Outer membrane efflux proteins (OEP)"/>
    <property type="match status" value="1"/>
</dbReference>
<dbReference type="InterPro" id="IPR003423">
    <property type="entry name" value="OMP_efflux"/>
</dbReference>
<comment type="similarity">
    <text evidence="1 2">Belongs to the outer membrane factor (OMF) (TC 1.B.17) family.</text>
</comment>
<dbReference type="Gene3D" id="1.20.1600.10">
    <property type="entry name" value="Outer membrane efflux proteins (OEP)"/>
    <property type="match status" value="1"/>
</dbReference>
<feature type="compositionally biased region" description="Basic and acidic residues" evidence="3">
    <location>
        <begin position="484"/>
        <end position="494"/>
    </location>
</feature>
<dbReference type="SUPFAM" id="SSF56954">
    <property type="entry name" value="Outer membrane efflux proteins (OEP)"/>
    <property type="match status" value="1"/>
</dbReference>
<sequence>MKAALCITLVSMLAACTVGPDYRRPVAETPPTWKTDSYWRVGEPSHAPLALDWWQGFGDTTLNGLETQALAQNQTLAAASAHYAQARATLAQTSSLALPEVDLGANASRSRISRNRPVTNYATPNSATVQNDLKLAPTVNYDVDLFGRIRREVEGARASADESRDDLANARLVLTTDLASDYFSMRELDAEIDVLNRSVVLQNKALDYVKAQHDLGAVSGLDVLQQQALLDQTRVQAQLLLNQRAQFEHAIAALVGTPAPQFAIAPALDDRPLPPIPLGIPSDVLQRRPDVSSAERAMAAANAQIGVAKAAFFPSLTLNGTIGWESTALSSLISAPSLLWTIGTMASQVVFDGGRRSAAVDFANEGYTAAVANYRQTVLGAFQQVQDGIVGLSVLDGAAKQSHAAVDDAQRLLSLANDRYSGGLVAYLDVITAQQQLLTSQRQDVQIRGQQRSVSVALVKALGGGWDANDAAHDDEAVANAAQTKHEQDHRETRIVSGETMR</sequence>
<keyword evidence="2" id="KW-0812">Transmembrane</keyword>
<gene>
    <name evidence="4" type="ORF">AWB80_01886</name>
</gene>
<dbReference type="RefSeq" id="WP_244206455.1">
    <property type="nucleotide sequence ID" value="NZ_FCOE02000005.1"/>
</dbReference>
<dbReference type="Pfam" id="PF02321">
    <property type="entry name" value="OEP"/>
    <property type="match status" value="2"/>
</dbReference>
<evidence type="ECO:0000313" key="5">
    <source>
        <dbReference type="Proteomes" id="UP000054911"/>
    </source>
</evidence>
<dbReference type="AlphaFoldDB" id="A0A158A6X8"/>
<dbReference type="PROSITE" id="PS51257">
    <property type="entry name" value="PROKAR_LIPOPROTEIN"/>
    <property type="match status" value="1"/>
</dbReference>
<dbReference type="GO" id="GO:0015562">
    <property type="term" value="F:efflux transmembrane transporter activity"/>
    <property type="evidence" value="ECO:0007669"/>
    <property type="project" value="InterPro"/>
</dbReference>
<dbReference type="Proteomes" id="UP000054911">
    <property type="component" value="Unassembled WGS sequence"/>
</dbReference>
<feature type="region of interest" description="Disordered" evidence="3">
    <location>
        <begin position="482"/>
        <end position="502"/>
    </location>
</feature>
<name>A0A158A6X8_9BURK</name>
<dbReference type="GO" id="GO:0005886">
    <property type="term" value="C:plasma membrane"/>
    <property type="evidence" value="ECO:0007669"/>
    <property type="project" value="UniProtKB-SubCell"/>
</dbReference>
<accession>A0A158A6X8</accession>
<protein>
    <submittedName>
        <fullName evidence="4">RND efflux system outer membrane lipoprotein</fullName>
    </submittedName>
</protein>
<keyword evidence="2 4" id="KW-0449">Lipoprotein</keyword>
<evidence type="ECO:0000256" key="3">
    <source>
        <dbReference type="SAM" id="MobiDB-lite"/>
    </source>
</evidence>
<dbReference type="PANTHER" id="PTHR30203:SF33">
    <property type="entry name" value="BLR4455 PROTEIN"/>
    <property type="match status" value="1"/>
</dbReference>
<dbReference type="NCBIfam" id="TIGR01845">
    <property type="entry name" value="outer_NodT"/>
    <property type="match status" value="1"/>
</dbReference>
<keyword evidence="2" id="KW-0472">Membrane</keyword>
<comment type="subcellular location">
    <subcellularLocation>
        <location evidence="2">Cell membrane</location>
        <topology evidence="2">Lipid-anchor</topology>
    </subcellularLocation>
</comment>
<dbReference type="STRING" id="1777141.AWB80_01886"/>
<dbReference type="InterPro" id="IPR010131">
    <property type="entry name" value="MdtP/NodT-like"/>
</dbReference>
<evidence type="ECO:0000256" key="1">
    <source>
        <dbReference type="ARBA" id="ARBA00007613"/>
    </source>
</evidence>